<dbReference type="Gene3D" id="3.40.50.720">
    <property type="entry name" value="NAD(P)-binding Rossmann-like Domain"/>
    <property type="match status" value="1"/>
</dbReference>
<dbReference type="AlphaFoldDB" id="A0A4R2GU34"/>
<feature type="domain" description="Ketoreductase" evidence="2">
    <location>
        <begin position="10"/>
        <end position="150"/>
    </location>
</feature>
<dbReference type="Pfam" id="PF13561">
    <property type="entry name" value="adh_short_C2"/>
    <property type="match status" value="1"/>
</dbReference>
<dbReference type="GO" id="GO:0016616">
    <property type="term" value="F:oxidoreductase activity, acting on the CH-OH group of donors, NAD or NADP as acceptor"/>
    <property type="evidence" value="ECO:0007669"/>
    <property type="project" value="TreeGrafter"/>
</dbReference>
<comment type="caution">
    <text evidence="3">The sequence shown here is derived from an EMBL/GenBank/DDBJ whole genome shotgun (WGS) entry which is preliminary data.</text>
</comment>
<dbReference type="FunFam" id="3.40.50.720:FF:000084">
    <property type="entry name" value="Short-chain dehydrogenase reductase"/>
    <property type="match status" value="1"/>
</dbReference>
<dbReference type="PANTHER" id="PTHR42760">
    <property type="entry name" value="SHORT-CHAIN DEHYDROGENASES/REDUCTASES FAMILY MEMBER"/>
    <property type="match status" value="1"/>
</dbReference>
<dbReference type="Proteomes" id="UP000294881">
    <property type="component" value="Unassembled WGS sequence"/>
</dbReference>
<dbReference type="RefSeq" id="WP_132004940.1">
    <property type="nucleotide sequence ID" value="NZ_JBHUNN010000002.1"/>
</dbReference>
<dbReference type="GO" id="GO:0030497">
    <property type="term" value="P:fatty acid elongation"/>
    <property type="evidence" value="ECO:0007669"/>
    <property type="project" value="TreeGrafter"/>
</dbReference>
<dbReference type="PANTHER" id="PTHR42760:SF135">
    <property type="entry name" value="BLL7886 PROTEIN"/>
    <property type="match status" value="1"/>
</dbReference>
<dbReference type="SUPFAM" id="SSF51735">
    <property type="entry name" value="NAD(P)-binding Rossmann-fold domains"/>
    <property type="match status" value="1"/>
</dbReference>
<dbReference type="PRINTS" id="PR00080">
    <property type="entry name" value="SDRFAMILY"/>
</dbReference>
<dbReference type="PRINTS" id="PR00081">
    <property type="entry name" value="GDHRDH"/>
</dbReference>
<dbReference type="InterPro" id="IPR036291">
    <property type="entry name" value="NAD(P)-bd_dom_sf"/>
</dbReference>
<proteinExistence type="inferred from homology"/>
<evidence type="ECO:0000256" key="1">
    <source>
        <dbReference type="ARBA" id="ARBA00006484"/>
    </source>
</evidence>
<organism evidence="3 4">
    <name type="scientific">Camelimonas lactis</name>
    <dbReference type="NCBI Taxonomy" id="659006"/>
    <lineage>
        <taxon>Bacteria</taxon>
        <taxon>Pseudomonadati</taxon>
        <taxon>Pseudomonadota</taxon>
        <taxon>Alphaproteobacteria</taxon>
        <taxon>Hyphomicrobiales</taxon>
        <taxon>Chelatococcaceae</taxon>
        <taxon>Camelimonas</taxon>
    </lineage>
</organism>
<dbReference type="InterPro" id="IPR002347">
    <property type="entry name" value="SDR_fam"/>
</dbReference>
<dbReference type="SMART" id="SM00822">
    <property type="entry name" value="PKS_KR"/>
    <property type="match status" value="1"/>
</dbReference>
<reference evidence="3 4" key="1">
    <citation type="submission" date="2019-03" db="EMBL/GenBank/DDBJ databases">
        <title>Genomic Encyclopedia of Type Strains, Phase IV (KMG-IV): sequencing the most valuable type-strain genomes for metagenomic binning, comparative biology and taxonomic classification.</title>
        <authorList>
            <person name="Goeker M."/>
        </authorList>
    </citation>
    <scope>NUCLEOTIDE SEQUENCE [LARGE SCALE GENOMIC DNA]</scope>
    <source>
        <strain evidence="3 4">DSM 22958</strain>
    </source>
</reference>
<dbReference type="InterPro" id="IPR057326">
    <property type="entry name" value="KR_dom"/>
</dbReference>
<sequence length="255" mass="26643">MDLGALVSNKHVFITGASGGLGAHFARLYASCGAVVSVAARNAGKLAELVAELQANGGRANAVALDVTSEESVAKAFAAAEAAQGPVDVVVNNAGISRPALAMDLSAADFDEVVNTNLRGAWLVCAEAGRRWRDAERGGVIVNIASITGYRVAQAILPYAASKAAVVHMTKALALEWARYGIRVNALAPGYILTDLNRDFFETEPGKAMIRRVPMRRLGKEADLDGAILLLSTDASSWMTGEVITVDGGHLTSPL</sequence>
<evidence type="ECO:0000259" key="2">
    <source>
        <dbReference type="SMART" id="SM00822"/>
    </source>
</evidence>
<keyword evidence="4" id="KW-1185">Reference proteome</keyword>
<evidence type="ECO:0000313" key="3">
    <source>
        <dbReference type="EMBL" id="TCO14159.1"/>
    </source>
</evidence>
<dbReference type="CDD" id="cd05233">
    <property type="entry name" value="SDR_c"/>
    <property type="match status" value="1"/>
</dbReference>
<dbReference type="InterPro" id="IPR020904">
    <property type="entry name" value="Sc_DH/Rdtase_CS"/>
</dbReference>
<comment type="similarity">
    <text evidence="1">Belongs to the short-chain dehydrogenases/reductases (SDR) family.</text>
</comment>
<gene>
    <name evidence="3" type="ORF">EV666_104111</name>
</gene>
<dbReference type="EMBL" id="SLWL01000004">
    <property type="protein sequence ID" value="TCO14159.1"/>
    <property type="molecule type" value="Genomic_DNA"/>
</dbReference>
<evidence type="ECO:0000313" key="4">
    <source>
        <dbReference type="Proteomes" id="UP000294881"/>
    </source>
</evidence>
<dbReference type="OrthoDB" id="286404at2"/>
<name>A0A4R2GU34_9HYPH</name>
<accession>A0A4R2GU34</accession>
<protein>
    <submittedName>
        <fullName evidence="3">NAD(P)-dependent dehydrogenase (Short-subunit alcohol dehydrogenase family)</fullName>
    </submittedName>
</protein>
<dbReference type="PROSITE" id="PS00061">
    <property type="entry name" value="ADH_SHORT"/>
    <property type="match status" value="1"/>
</dbReference>